<sequence length="211" mass="24682">MEVISLLCKNFFWEQQSKLLSGKEKRQKATLVPIKCPMLTTKSMFQIVDFYAEKCGAEKTDDEHIWKLCNLFLLILWDTGGLPRALQFMLSTCCNKLNKNGKAFFHNIKDQDFDKIFKETTITLEENMAYTKAYQKMSWLSTKPTSRNTLVTFYLAEDINPNFSELTKIKNIVPDVGVVTADKIIEEQPYYNLEDFLEKHKHNKRQKLEES</sequence>
<evidence type="ECO:0000313" key="2">
    <source>
        <dbReference type="Proteomes" id="UP000232688"/>
    </source>
</evidence>
<protein>
    <submittedName>
        <fullName evidence="1">Uncharacterized protein</fullName>
    </submittedName>
</protein>
<dbReference type="OrthoDB" id="2304684at2759"/>
<dbReference type="VEuPathDB" id="FungiDB:RhiirA1_467527"/>
<proteinExistence type="predicted"/>
<gene>
    <name evidence="1" type="ORF">RhiirA1_467527</name>
</gene>
<reference evidence="1 2" key="1">
    <citation type="submission" date="2017-10" db="EMBL/GenBank/DDBJ databases">
        <title>Extensive intraspecific genome diversity in a model arbuscular mycorrhizal fungus.</title>
        <authorList>
            <person name="Chen E.C.H."/>
            <person name="Morin E."/>
            <person name="Baudet D."/>
            <person name="Noel J."/>
            <person name="Ndikumana S."/>
            <person name="Charron P."/>
            <person name="St-Onge C."/>
            <person name="Giorgi J."/>
            <person name="Grigoriev I.V."/>
            <person name="Roux C."/>
            <person name="Martin F.M."/>
            <person name="Corradi N."/>
        </authorList>
    </citation>
    <scope>NUCLEOTIDE SEQUENCE [LARGE SCALE GENOMIC DNA]</scope>
    <source>
        <strain evidence="1 2">A1</strain>
    </source>
</reference>
<accession>A0A2I1F6A1</accession>
<name>A0A2I1F6A1_9GLOM</name>
<dbReference type="AlphaFoldDB" id="A0A2I1F6A1"/>
<organism evidence="1 2">
    <name type="scientific">Rhizophagus irregularis</name>
    <dbReference type="NCBI Taxonomy" id="588596"/>
    <lineage>
        <taxon>Eukaryota</taxon>
        <taxon>Fungi</taxon>
        <taxon>Fungi incertae sedis</taxon>
        <taxon>Mucoromycota</taxon>
        <taxon>Glomeromycotina</taxon>
        <taxon>Glomeromycetes</taxon>
        <taxon>Glomerales</taxon>
        <taxon>Glomeraceae</taxon>
        <taxon>Rhizophagus</taxon>
    </lineage>
</organism>
<reference evidence="1 2" key="2">
    <citation type="submission" date="2017-10" db="EMBL/GenBank/DDBJ databases">
        <title>Genome analyses suggest a sexual origin of heterokaryosis in a supposedly ancient asexual fungus.</title>
        <authorList>
            <person name="Corradi N."/>
            <person name="Sedzielewska K."/>
            <person name="Noel J."/>
            <person name="Charron P."/>
            <person name="Farinelli L."/>
            <person name="Marton T."/>
            <person name="Kruger M."/>
            <person name="Pelin A."/>
            <person name="Brachmann A."/>
            <person name="Corradi N."/>
        </authorList>
    </citation>
    <scope>NUCLEOTIDE SEQUENCE [LARGE SCALE GENOMIC DNA]</scope>
    <source>
        <strain evidence="1 2">A1</strain>
    </source>
</reference>
<evidence type="ECO:0000313" key="1">
    <source>
        <dbReference type="EMBL" id="PKC60801.1"/>
    </source>
</evidence>
<dbReference type="EMBL" id="LLXH01001087">
    <property type="protein sequence ID" value="PKC60801.1"/>
    <property type="molecule type" value="Genomic_DNA"/>
</dbReference>
<comment type="caution">
    <text evidence="1">The sequence shown here is derived from an EMBL/GenBank/DDBJ whole genome shotgun (WGS) entry which is preliminary data.</text>
</comment>
<dbReference type="VEuPathDB" id="FungiDB:RhiirFUN_010057"/>
<dbReference type="Proteomes" id="UP000232688">
    <property type="component" value="Unassembled WGS sequence"/>
</dbReference>